<sequence>MNILLVEDDQRISNFLVKGLSEAGYNMTLADSGEKARKFLNDYDFDIILMDIMLPGLDGMQLTQIIRFKGNYTPIIVLSALNSPDDKIKMLDLGADDYLSKPFHFEELISRIKALTRRNKLSYQKDSKLLTCGNIVIDTDLYKVTQNGKDIEFSPTEYKLFAFLMENKNKVLSRTQILHAVWGIDFDNSTNVVDVYISYIRNKIDENEQKIIHTVKGTGYLIKD</sequence>
<dbReference type="CDD" id="cd00383">
    <property type="entry name" value="trans_reg_C"/>
    <property type="match status" value="1"/>
</dbReference>
<gene>
    <name evidence="10" type="ORF">OK18_09940</name>
</gene>
<dbReference type="GO" id="GO:0005829">
    <property type="term" value="C:cytosol"/>
    <property type="evidence" value="ECO:0007669"/>
    <property type="project" value="TreeGrafter"/>
</dbReference>
<feature type="DNA-binding region" description="OmpR/PhoB-type" evidence="7">
    <location>
        <begin position="127"/>
        <end position="224"/>
    </location>
</feature>
<dbReference type="SMART" id="SM00448">
    <property type="entry name" value="REC"/>
    <property type="match status" value="1"/>
</dbReference>
<keyword evidence="3" id="KW-0805">Transcription regulation</keyword>
<dbReference type="InterPro" id="IPR001789">
    <property type="entry name" value="Sig_transdc_resp-reg_receiver"/>
</dbReference>
<dbReference type="AlphaFoldDB" id="A0A0G3MCQ8"/>
<dbReference type="SUPFAM" id="SSF46894">
    <property type="entry name" value="C-terminal effector domain of the bipartite response regulators"/>
    <property type="match status" value="1"/>
</dbReference>
<dbReference type="InterPro" id="IPR016032">
    <property type="entry name" value="Sig_transdc_resp-reg_C-effctor"/>
</dbReference>
<dbReference type="PROSITE" id="PS51755">
    <property type="entry name" value="OMPR_PHOB"/>
    <property type="match status" value="1"/>
</dbReference>
<dbReference type="Pfam" id="PF00486">
    <property type="entry name" value="Trans_reg_C"/>
    <property type="match status" value="1"/>
</dbReference>
<dbReference type="PROSITE" id="PS50110">
    <property type="entry name" value="RESPONSE_REGULATORY"/>
    <property type="match status" value="1"/>
</dbReference>
<reference evidence="10 11" key="1">
    <citation type="submission" date="2014-11" db="EMBL/GenBank/DDBJ databases">
        <authorList>
            <person name="Park G.-S."/>
            <person name="Hong S.-J."/>
            <person name="Jung B.K."/>
            <person name="Khan A.R."/>
            <person name="Kwak Y."/>
            <person name="Shin J.-H."/>
        </authorList>
    </citation>
    <scope>NUCLEOTIDE SEQUENCE [LARGE SCALE GENOMIC DNA]</scope>
    <source>
        <strain evidence="10 11">DSM 27622</strain>
    </source>
</reference>
<proteinExistence type="predicted"/>
<evidence type="ECO:0000313" key="11">
    <source>
        <dbReference type="Proteomes" id="UP000035213"/>
    </source>
</evidence>
<dbReference type="FunFam" id="1.10.10.10:FF:000005">
    <property type="entry name" value="Two-component system response regulator"/>
    <property type="match status" value="1"/>
</dbReference>
<evidence type="ECO:0000256" key="5">
    <source>
        <dbReference type="ARBA" id="ARBA00023163"/>
    </source>
</evidence>
<name>A0A0G3MCQ8_CHRGL</name>
<dbReference type="RefSeq" id="WP_050020662.1">
    <property type="nucleotide sequence ID" value="NZ_CP009928.1"/>
</dbReference>
<evidence type="ECO:0000256" key="2">
    <source>
        <dbReference type="ARBA" id="ARBA00023012"/>
    </source>
</evidence>
<dbReference type="GO" id="GO:0032993">
    <property type="term" value="C:protein-DNA complex"/>
    <property type="evidence" value="ECO:0007669"/>
    <property type="project" value="TreeGrafter"/>
</dbReference>
<dbReference type="PANTHER" id="PTHR48111:SF22">
    <property type="entry name" value="REGULATOR OF RPOS"/>
    <property type="match status" value="1"/>
</dbReference>
<accession>A0A0G3MCQ8</accession>
<dbReference type="InterPro" id="IPR001867">
    <property type="entry name" value="OmpR/PhoB-type_DNA-bd"/>
</dbReference>
<dbReference type="GO" id="GO:0000156">
    <property type="term" value="F:phosphorelay response regulator activity"/>
    <property type="evidence" value="ECO:0007669"/>
    <property type="project" value="TreeGrafter"/>
</dbReference>
<evidence type="ECO:0000256" key="3">
    <source>
        <dbReference type="ARBA" id="ARBA00023015"/>
    </source>
</evidence>
<evidence type="ECO:0000259" key="9">
    <source>
        <dbReference type="PROSITE" id="PS51755"/>
    </source>
</evidence>
<evidence type="ECO:0000313" key="10">
    <source>
        <dbReference type="EMBL" id="AKK74887.1"/>
    </source>
</evidence>
<evidence type="ECO:0000256" key="4">
    <source>
        <dbReference type="ARBA" id="ARBA00023125"/>
    </source>
</evidence>
<dbReference type="EMBL" id="CP009928">
    <property type="protein sequence ID" value="AKK74887.1"/>
    <property type="molecule type" value="Genomic_DNA"/>
</dbReference>
<dbReference type="InterPro" id="IPR036388">
    <property type="entry name" value="WH-like_DNA-bd_sf"/>
</dbReference>
<keyword evidence="5" id="KW-0804">Transcription</keyword>
<dbReference type="KEGG" id="cgn:OK18_09940"/>
<dbReference type="Pfam" id="PF00072">
    <property type="entry name" value="Response_reg"/>
    <property type="match status" value="1"/>
</dbReference>
<dbReference type="Gene3D" id="1.10.10.10">
    <property type="entry name" value="Winged helix-like DNA-binding domain superfamily/Winged helix DNA-binding domain"/>
    <property type="match status" value="1"/>
</dbReference>
<evidence type="ECO:0000259" key="8">
    <source>
        <dbReference type="PROSITE" id="PS50110"/>
    </source>
</evidence>
<feature type="domain" description="OmpR/PhoB-type" evidence="9">
    <location>
        <begin position="127"/>
        <end position="224"/>
    </location>
</feature>
<dbReference type="STRING" id="1324352.OK18_09940"/>
<feature type="modified residue" description="4-aspartylphosphate" evidence="6">
    <location>
        <position position="51"/>
    </location>
</feature>
<evidence type="ECO:0000256" key="1">
    <source>
        <dbReference type="ARBA" id="ARBA00022553"/>
    </source>
</evidence>
<protein>
    <submittedName>
        <fullName evidence="10">Transcriptional regulator</fullName>
    </submittedName>
</protein>
<keyword evidence="1 6" id="KW-0597">Phosphoprotein</keyword>
<evidence type="ECO:0000256" key="6">
    <source>
        <dbReference type="PROSITE-ProRule" id="PRU00169"/>
    </source>
</evidence>
<keyword evidence="4 7" id="KW-0238">DNA-binding</keyword>
<dbReference type="Gene3D" id="3.40.50.2300">
    <property type="match status" value="1"/>
</dbReference>
<dbReference type="GO" id="GO:0000976">
    <property type="term" value="F:transcription cis-regulatory region binding"/>
    <property type="evidence" value="ECO:0007669"/>
    <property type="project" value="TreeGrafter"/>
</dbReference>
<dbReference type="GO" id="GO:0006355">
    <property type="term" value="P:regulation of DNA-templated transcription"/>
    <property type="evidence" value="ECO:0007669"/>
    <property type="project" value="InterPro"/>
</dbReference>
<dbReference type="OrthoDB" id="9790442at2"/>
<organism evidence="10 11">
    <name type="scientific">Chryseobacterium gallinarum</name>
    <dbReference type="NCBI Taxonomy" id="1324352"/>
    <lineage>
        <taxon>Bacteria</taxon>
        <taxon>Pseudomonadati</taxon>
        <taxon>Bacteroidota</taxon>
        <taxon>Flavobacteriia</taxon>
        <taxon>Flavobacteriales</taxon>
        <taxon>Weeksellaceae</taxon>
        <taxon>Chryseobacterium group</taxon>
        <taxon>Chryseobacterium</taxon>
    </lineage>
</organism>
<dbReference type="SMART" id="SM00862">
    <property type="entry name" value="Trans_reg_C"/>
    <property type="match status" value="1"/>
</dbReference>
<keyword evidence="2" id="KW-0902">Two-component regulatory system</keyword>
<dbReference type="SUPFAM" id="SSF52172">
    <property type="entry name" value="CheY-like"/>
    <property type="match status" value="1"/>
</dbReference>
<evidence type="ECO:0000256" key="7">
    <source>
        <dbReference type="PROSITE-ProRule" id="PRU01091"/>
    </source>
</evidence>
<dbReference type="InterPro" id="IPR039420">
    <property type="entry name" value="WalR-like"/>
</dbReference>
<feature type="domain" description="Response regulatory" evidence="8">
    <location>
        <begin position="2"/>
        <end position="116"/>
    </location>
</feature>
<dbReference type="PANTHER" id="PTHR48111">
    <property type="entry name" value="REGULATOR OF RPOS"/>
    <property type="match status" value="1"/>
</dbReference>
<dbReference type="PATRIC" id="fig|1324352.5.peg.2081"/>
<dbReference type="InterPro" id="IPR011006">
    <property type="entry name" value="CheY-like_superfamily"/>
</dbReference>
<dbReference type="Proteomes" id="UP000035213">
    <property type="component" value="Chromosome"/>
</dbReference>